<keyword evidence="2" id="KW-1185">Reference proteome</keyword>
<proteinExistence type="predicted"/>
<organism evidence="1 2">
    <name type="scientific">Nonomuraea guangzhouensis</name>
    <dbReference type="NCBI Taxonomy" id="1291555"/>
    <lineage>
        <taxon>Bacteria</taxon>
        <taxon>Bacillati</taxon>
        <taxon>Actinomycetota</taxon>
        <taxon>Actinomycetes</taxon>
        <taxon>Streptosporangiales</taxon>
        <taxon>Streptosporangiaceae</taxon>
        <taxon>Nonomuraea</taxon>
    </lineage>
</organism>
<reference evidence="2" key="1">
    <citation type="journal article" date="2019" name="Int. J. Syst. Evol. Microbiol.">
        <title>The Global Catalogue of Microorganisms (GCM) 10K type strain sequencing project: providing services to taxonomists for standard genome sequencing and annotation.</title>
        <authorList>
            <consortium name="The Broad Institute Genomics Platform"/>
            <consortium name="The Broad Institute Genome Sequencing Center for Infectious Disease"/>
            <person name="Wu L."/>
            <person name="Ma J."/>
        </authorList>
    </citation>
    <scope>NUCLEOTIDE SEQUENCE [LARGE SCALE GENOMIC DNA]</scope>
    <source>
        <strain evidence="2">CGMCC 1.15399</strain>
    </source>
</reference>
<comment type="caution">
    <text evidence="1">The sequence shown here is derived from an EMBL/GenBank/DDBJ whole genome shotgun (WGS) entry which is preliminary data.</text>
</comment>
<gene>
    <name evidence="1" type="ORF">ACFSJ0_64155</name>
</gene>
<dbReference type="RefSeq" id="WP_219539522.1">
    <property type="nucleotide sequence ID" value="NZ_JAHKRM010000064.1"/>
</dbReference>
<dbReference type="Proteomes" id="UP001597097">
    <property type="component" value="Unassembled WGS sequence"/>
</dbReference>
<protein>
    <submittedName>
        <fullName evidence="1">Uncharacterized protein</fullName>
    </submittedName>
</protein>
<evidence type="ECO:0000313" key="2">
    <source>
        <dbReference type="Proteomes" id="UP001597097"/>
    </source>
</evidence>
<sequence length="100" mass="10052">MSFDILFYERPVLCGHASYWGTLTNTAVADLDDLVGDGEGGSAAGDAAGQVHAGDTVLDGQLAEAGGLGADEAQPCARSAWVGPENSRCSAPKAVSISSP</sequence>
<evidence type="ECO:0000313" key="1">
    <source>
        <dbReference type="EMBL" id="MFD1548030.1"/>
    </source>
</evidence>
<name>A0ABW4GZ09_9ACTN</name>
<dbReference type="EMBL" id="JBHUCM010000096">
    <property type="protein sequence ID" value="MFD1548030.1"/>
    <property type="molecule type" value="Genomic_DNA"/>
</dbReference>
<accession>A0ABW4GZ09</accession>